<dbReference type="GO" id="GO:0003824">
    <property type="term" value="F:catalytic activity"/>
    <property type="evidence" value="ECO:0007669"/>
    <property type="project" value="InterPro"/>
</dbReference>
<sequence>MTILEADSDQLLAAVRALLERKGIVTSPEVHAQIASTDAASPGQGARMVAKAWVDPDYRGLLLEDGTRAAEALGIRMRGLPPLGVLENGLEVHHLVVCTLCSCYPRAVLGYPPFWYKSAAYRARAIRDPRELLASEWKTVIPDTVKLRVVDSTADYRWMVLPRRPDGTEGWDEEQLAAIVRVGDMIGVTVPEAQPAAVGTGSETRS</sequence>
<evidence type="ECO:0000313" key="4">
    <source>
        <dbReference type="Proteomes" id="UP000239724"/>
    </source>
</evidence>
<dbReference type="InterPro" id="IPR036648">
    <property type="entry name" value="CN_Hdrase_a/SCN_Hdrase_g_sf"/>
</dbReference>
<name>A0A2S6N2P8_RHOGL</name>
<evidence type="ECO:0000256" key="1">
    <source>
        <dbReference type="ARBA" id="ARBA00022723"/>
    </source>
</evidence>
<dbReference type="GO" id="GO:0046914">
    <property type="term" value="F:transition metal ion binding"/>
    <property type="evidence" value="ECO:0007669"/>
    <property type="project" value="InterPro"/>
</dbReference>
<dbReference type="EMBL" id="NHRY01000236">
    <property type="protein sequence ID" value="PPQ28872.1"/>
    <property type="molecule type" value="Genomic_DNA"/>
</dbReference>
<feature type="domain" description="Nitrile hydratase alpha/Thiocyanate hydrolase gamma" evidence="2">
    <location>
        <begin position="8"/>
        <end position="189"/>
    </location>
</feature>
<evidence type="ECO:0000259" key="2">
    <source>
        <dbReference type="Pfam" id="PF02979"/>
    </source>
</evidence>
<dbReference type="Pfam" id="PF02979">
    <property type="entry name" value="NHase_alpha"/>
    <property type="match status" value="1"/>
</dbReference>
<comment type="caution">
    <text evidence="3">The sequence shown here is derived from an EMBL/GenBank/DDBJ whole genome shotgun (WGS) entry which is preliminary data.</text>
</comment>
<dbReference type="InterPro" id="IPR004232">
    <property type="entry name" value="CN_Hdrtase_a/SCN_Hdrlase_g"/>
</dbReference>
<evidence type="ECO:0000313" key="3">
    <source>
        <dbReference type="EMBL" id="PPQ28872.1"/>
    </source>
</evidence>
<dbReference type="RefSeq" id="WP_104521180.1">
    <property type="nucleotide sequence ID" value="NZ_NHRY01000236.1"/>
</dbReference>
<reference evidence="3 4" key="1">
    <citation type="journal article" date="2018" name="Arch. Microbiol.">
        <title>New insights into the metabolic potential of the phototrophic purple bacterium Rhodopila globiformis DSM 161(T) from its draft genome sequence and evidence for a vanadium-dependent nitrogenase.</title>
        <authorList>
            <person name="Imhoff J.F."/>
            <person name="Rahn T."/>
            <person name="Kunzel S."/>
            <person name="Neulinger S.C."/>
        </authorList>
    </citation>
    <scope>NUCLEOTIDE SEQUENCE [LARGE SCALE GENOMIC DNA]</scope>
    <source>
        <strain evidence="3 4">DSM 161</strain>
    </source>
</reference>
<dbReference type="OrthoDB" id="528553at2"/>
<dbReference type="SUPFAM" id="SSF56209">
    <property type="entry name" value="Nitrile hydratase alpha chain"/>
    <property type="match status" value="1"/>
</dbReference>
<gene>
    <name evidence="3" type="ORF">CCS01_23120</name>
</gene>
<dbReference type="Proteomes" id="UP000239724">
    <property type="component" value="Unassembled WGS sequence"/>
</dbReference>
<organism evidence="3 4">
    <name type="scientific">Rhodopila globiformis</name>
    <name type="common">Rhodopseudomonas globiformis</name>
    <dbReference type="NCBI Taxonomy" id="1071"/>
    <lineage>
        <taxon>Bacteria</taxon>
        <taxon>Pseudomonadati</taxon>
        <taxon>Pseudomonadota</taxon>
        <taxon>Alphaproteobacteria</taxon>
        <taxon>Acetobacterales</taxon>
        <taxon>Acetobacteraceae</taxon>
        <taxon>Rhodopila</taxon>
    </lineage>
</organism>
<keyword evidence="4" id="KW-1185">Reference proteome</keyword>
<accession>A0A2S6N2P8</accession>
<dbReference type="AlphaFoldDB" id="A0A2S6N2P8"/>
<protein>
    <submittedName>
        <fullName evidence="3">Nitrile hydratase</fullName>
    </submittedName>
</protein>
<dbReference type="Gene3D" id="3.90.330.10">
    <property type="entry name" value="Nitrile hydratase alpha /Thiocyanate hydrolase gamma"/>
    <property type="match status" value="1"/>
</dbReference>
<keyword evidence="1" id="KW-0479">Metal-binding</keyword>
<proteinExistence type="predicted"/>